<proteinExistence type="inferred from homology"/>
<comment type="caution">
    <text evidence="6">The sequence shown here is derived from an EMBL/GenBank/DDBJ whole genome shotgun (WGS) entry which is preliminary data.</text>
</comment>
<sequence>MLTRRCQAYVDIDEGVADLPWHEIEGDPLRCVSSIAIRTPWEMLPEYIHMNIAESILFAGKVVRIIRNPAHSFRVQESIFQQHVRGSQCVQGYTGNFILPNPLRGTDLIAEELFPQREADKIEEMLQELKKSSEFHKRSFESSVNSICTLAANHSWQLVVIHADLNGHLKALKDYFLLAKGDFFQAAPVTILRREREGVCSRWWATDCLANGTWTVECVGCFRRACSEAARIQGLSLPPLLVFLCPWSDSFAIERWWGANSR</sequence>
<dbReference type="GO" id="GO:0051011">
    <property type="term" value="F:microtubule minus-end binding"/>
    <property type="evidence" value="ECO:0007669"/>
    <property type="project" value="TreeGrafter"/>
</dbReference>
<dbReference type="GO" id="GO:0043015">
    <property type="term" value="F:gamma-tubulin binding"/>
    <property type="evidence" value="ECO:0007669"/>
    <property type="project" value="InterPro"/>
</dbReference>
<comment type="subcellular location">
    <subcellularLocation>
        <location evidence="1 5">Cytoplasm</location>
        <location evidence="1 5">Cytoskeleton</location>
        <location evidence="1 5">Microtubule organizing center</location>
    </subcellularLocation>
</comment>
<evidence type="ECO:0000256" key="3">
    <source>
        <dbReference type="ARBA" id="ARBA00022701"/>
    </source>
</evidence>
<dbReference type="GO" id="GO:0007020">
    <property type="term" value="P:microtubule nucleation"/>
    <property type="evidence" value="ECO:0007669"/>
    <property type="project" value="InterPro"/>
</dbReference>
<dbReference type="Proteomes" id="UP001418222">
    <property type="component" value="Unassembled WGS sequence"/>
</dbReference>
<dbReference type="GO" id="GO:0000278">
    <property type="term" value="P:mitotic cell cycle"/>
    <property type="evidence" value="ECO:0007669"/>
    <property type="project" value="TreeGrafter"/>
</dbReference>
<dbReference type="EMBL" id="JBBWWQ010000005">
    <property type="protein sequence ID" value="KAK8946830.1"/>
    <property type="molecule type" value="Genomic_DNA"/>
</dbReference>
<dbReference type="GO" id="GO:0005874">
    <property type="term" value="C:microtubule"/>
    <property type="evidence" value="ECO:0007669"/>
    <property type="project" value="UniProtKB-KW"/>
</dbReference>
<dbReference type="GO" id="GO:0000930">
    <property type="term" value="C:gamma-tubulin complex"/>
    <property type="evidence" value="ECO:0007669"/>
    <property type="project" value="TreeGrafter"/>
</dbReference>
<keyword evidence="2 5" id="KW-0963">Cytoplasm</keyword>
<keyword evidence="7" id="KW-1185">Reference proteome</keyword>
<dbReference type="GO" id="GO:0031122">
    <property type="term" value="P:cytoplasmic microtubule organization"/>
    <property type="evidence" value="ECO:0007669"/>
    <property type="project" value="TreeGrafter"/>
</dbReference>
<protein>
    <recommendedName>
        <fullName evidence="5">Gamma-tubulin complex component</fullName>
    </recommendedName>
</protein>
<evidence type="ECO:0000313" key="7">
    <source>
        <dbReference type="Proteomes" id="UP001418222"/>
    </source>
</evidence>
<dbReference type="AlphaFoldDB" id="A0AAP0G9P2"/>
<dbReference type="PANTHER" id="PTHR19302:SF27">
    <property type="entry name" value="GAMMA-TUBULIN COMPLEX COMPONENT 4"/>
    <property type="match status" value="1"/>
</dbReference>
<name>A0AAP0G9P2_9ASPA</name>
<comment type="function">
    <text evidence="5">Component of the gamma-tubulin ring complex (gTuRC) which mediates microtubule nucleation.</text>
</comment>
<accession>A0AAP0G9P2</accession>
<evidence type="ECO:0000313" key="6">
    <source>
        <dbReference type="EMBL" id="KAK8946830.1"/>
    </source>
</evidence>
<dbReference type="GO" id="GO:0000922">
    <property type="term" value="C:spindle pole"/>
    <property type="evidence" value="ECO:0007669"/>
    <property type="project" value="InterPro"/>
</dbReference>
<gene>
    <name evidence="6" type="ORF">KSP39_PZI007350</name>
</gene>
<evidence type="ECO:0000256" key="2">
    <source>
        <dbReference type="ARBA" id="ARBA00022490"/>
    </source>
</evidence>
<dbReference type="PANTHER" id="PTHR19302">
    <property type="entry name" value="GAMMA TUBULIN COMPLEX PROTEIN"/>
    <property type="match status" value="1"/>
</dbReference>
<organism evidence="6 7">
    <name type="scientific">Platanthera zijinensis</name>
    <dbReference type="NCBI Taxonomy" id="2320716"/>
    <lineage>
        <taxon>Eukaryota</taxon>
        <taxon>Viridiplantae</taxon>
        <taxon>Streptophyta</taxon>
        <taxon>Embryophyta</taxon>
        <taxon>Tracheophyta</taxon>
        <taxon>Spermatophyta</taxon>
        <taxon>Magnoliopsida</taxon>
        <taxon>Liliopsida</taxon>
        <taxon>Asparagales</taxon>
        <taxon>Orchidaceae</taxon>
        <taxon>Orchidoideae</taxon>
        <taxon>Orchideae</taxon>
        <taxon>Orchidinae</taxon>
        <taxon>Platanthera</taxon>
    </lineage>
</organism>
<comment type="similarity">
    <text evidence="5">Belongs to the TUBGCP family.</text>
</comment>
<dbReference type="InterPro" id="IPR007259">
    <property type="entry name" value="GCP"/>
</dbReference>
<evidence type="ECO:0000256" key="1">
    <source>
        <dbReference type="ARBA" id="ARBA00004267"/>
    </source>
</evidence>
<keyword evidence="4 5" id="KW-0206">Cytoskeleton</keyword>
<keyword evidence="3 5" id="KW-0493">Microtubule</keyword>
<dbReference type="GO" id="GO:0051321">
    <property type="term" value="P:meiotic cell cycle"/>
    <property type="evidence" value="ECO:0007669"/>
    <property type="project" value="TreeGrafter"/>
</dbReference>
<reference evidence="6 7" key="1">
    <citation type="journal article" date="2022" name="Nat. Plants">
        <title>Genomes of leafy and leafless Platanthera orchids illuminate the evolution of mycoheterotrophy.</title>
        <authorList>
            <person name="Li M.H."/>
            <person name="Liu K.W."/>
            <person name="Li Z."/>
            <person name="Lu H.C."/>
            <person name="Ye Q.L."/>
            <person name="Zhang D."/>
            <person name="Wang J.Y."/>
            <person name="Li Y.F."/>
            <person name="Zhong Z.M."/>
            <person name="Liu X."/>
            <person name="Yu X."/>
            <person name="Liu D.K."/>
            <person name="Tu X.D."/>
            <person name="Liu B."/>
            <person name="Hao Y."/>
            <person name="Liao X.Y."/>
            <person name="Jiang Y.T."/>
            <person name="Sun W.H."/>
            <person name="Chen J."/>
            <person name="Chen Y.Q."/>
            <person name="Ai Y."/>
            <person name="Zhai J.W."/>
            <person name="Wu S.S."/>
            <person name="Zhou Z."/>
            <person name="Hsiao Y.Y."/>
            <person name="Wu W.L."/>
            <person name="Chen Y.Y."/>
            <person name="Lin Y.F."/>
            <person name="Hsu J.L."/>
            <person name="Li C.Y."/>
            <person name="Wang Z.W."/>
            <person name="Zhao X."/>
            <person name="Zhong W.Y."/>
            <person name="Ma X.K."/>
            <person name="Ma L."/>
            <person name="Huang J."/>
            <person name="Chen G.Z."/>
            <person name="Huang M.Z."/>
            <person name="Huang L."/>
            <person name="Peng D.H."/>
            <person name="Luo Y.B."/>
            <person name="Zou S.Q."/>
            <person name="Chen S.P."/>
            <person name="Lan S."/>
            <person name="Tsai W.C."/>
            <person name="Van de Peer Y."/>
            <person name="Liu Z.J."/>
        </authorList>
    </citation>
    <scope>NUCLEOTIDE SEQUENCE [LARGE SCALE GENOMIC DNA]</scope>
    <source>
        <strain evidence="6">Lor287</strain>
    </source>
</reference>
<evidence type="ECO:0000256" key="5">
    <source>
        <dbReference type="RuleBase" id="RU363050"/>
    </source>
</evidence>
<evidence type="ECO:0000256" key="4">
    <source>
        <dbReference type="ARBA" id="ARBA00023212"/>
    </source>
</evidence>
<dbReference type="GO" id="GO:0051225">
    <property type="term" value="P:spindle assembly"/>
    <property type="evidence" value="ECO:0007669"/>
    <property type="project" value="TreeGrafter"/>
</dbReference>